<dbReference type="GO" id="GO:0022625">
    <property type="term" value="C:cytosolic large ribosomal subunit"/>
    <property type="evidence" value="ECO:0007669"/>
    <property type="project" value="InterPro"/>
</dbReference>
<accession>A0A024FSK3</accession>
<keyword evidence="2 4" id="KW-0689">Ribosomal protein</keyword>
<dbReference type="GO" id="GO:0006412">
    <property type="term" value="P:translation"/>
    <property type="evidence" value="ECO:0007669"/>
    <property type="project" value="InterPro"/>
</dbReference>
<name>A0A024FSK3_9CHLO</name>
<dbReference type="FunFam" id="1.10.287.310:FF:000002">
    <property type="entry name" value="60S ribosomal protein L35"/>
    <property type="match status" value="1"/>
</dbReference>
<comment type="similarity">
    <text evidence="1">Belongs to the universal ribosomal protein uL29 family.</text>
</comment>
<dbReference type="GO" id="GO:0003735">
    <property type="term" value="F:structural constituent of ribosome"/>
    <property type="evidence" value="ECO:0007669"/>
    <property type="project" value="InterPro"/>
</dbReference>
<dbReference type="AlphaFoldDB" id="A0A024FSK3"/>
<dbReference type="InterPro" id="IPR001854">
    <property type="entry name" value="Ribosomal_uL29"/>
</dbReference>
<evidence type="ECO:0000256" key="3">
    <source>
        <dbReference type="ARBA" id="ARBA00023274"/>
    </source>
</evidence>
<protein>
    <submittedName>
        <fullName evidence="4">60S ribosomal protein L35</fullName>
    </submittedName>
</protein>
<organism evidence="4">
    <name type="scientific">Polytomella sp. Pringsheim 198.80</name>
    <dbReference type="NCBI Taxonomy" id="37502"/>
    <lineage>
        <taxon>Eukaryota</taxon>
        <taxon>Viridiplantae</taxon>
        <taxon>Chlorophyta</taxon>
        <taxon>core chlorophytes</taxon>
        <taxon>Chlorophyceae</taxon>
        <taxon>CS clade</taxon>
        <taxon>Chlamydomonadales</taxon>
        <taxon>Chlamydomonadaceae</taxon>
        <taxon>Polytomella</taxon>
    </lineage>
</organism>
<dbReference type="NCBIfam" id="TIGR00012">
    <property type="entry name" value="L29"/>
    <property type="match status" value="1"/>
</dbReference>
<evidence type="ECO:0000256" key="1">
    <source>
        <dbReference type="ARBA" id="ARBA00009254"/>
    </source>
</evidence>
<gene>
    <name evidence="4" type="primary">rpl35</name>
</gene>
<dbReference type="Gene3D" id="6.10.250.3450">
    <property type="match status" value="1"/>
</dbReference>
<dbReference type="CDD" id="cd00427">
    <property type="entry name" value="Ribosomal_L29_HIP"/>
    <property type="match status" value="1"/>
</dbReference>
<dbReference type="InterPro" id="IPR045059">
    <property type="entry name" value="Ribosomal_uL29_euk"/>
</dbReference>
<sequence length="131" mass="14548">MAKVRAHELRSKSKAELLSQLKDLKSELASLRVAQVTGGAANKISKIKVVRKGIARVLTVYRQTERAAVKSKISADNKDKTGKARLPLDLRSKKTRAIRRALTKEQKSAKLEKQKKRAAAFPARTFALKSL</sequence>
<dbReference type="PANTHER" id="PTHR45722:SF2">
    <property type="entry name" value="LARGE RIBOSOMAL SUBUNIT PROTEIN UL29-RELATED"/>
    <property type="match status" value="1"/>
</dbReference>
<dbReference type="HAMAP" id="MF_00374">
    <property type="entry name" value="Ribosomal_uL29"/>
    <property type="match status" value="1"/>
</dbReference>
<keyword evidence="3" id="KW-0687">Ribonucleoprotein</keyword>
<dbReference type="InterPro" id="IPR036049">
    <property type="entry name" value="Ribosomal_uL29_sf"/>
</dbReference>
<dbReference type="PANTHER" id="PTHR45722">
    <property type="entry name" value="60S RIBOSOMAL PROTEIN L35"/>
    <property type="match status" value="1"/>
</dbReference>
<dbReference type="GO" id="GO:0003729">
    <property type="term" value="F:mRNA binding"/>
    <property type="evidence" value="ECO:0007669"/>
    <property type="project" value="TreeGrafter"/>
</dbReference>
<dbReference type="Gene3D" id="1.10.287.310">
    <property type="match status" value="1"/>
</dbReference>
<dbReference type="EMBL" id="FR668148">
    <property type="protein sequence ID" value="CBV76075.1"/>
    <property type="molecule type" value="mRNA"/>
</dbReference>
<evidence type="ECO:0000256" key="2">
    <source>
        <dbReference type="ARBA" id="ARBA00022980"/>
    </source>
</evidence>
<dbReference type="GO" id="GO:0000463">
    <property type="term" value="P:maturation of LSU-rRNA from tricistronic rRNA transcript (SSU-rRNA, 5.8S rRNA, LSU-rRNA)"/>
    <property type="evidence" value="ECO:0007669"/>
    <property type="project" value="InterPro"/>
</dbReference>
<evidence type="ECO:0000313" key="4">
    <source>
        <dbReference type="EMBL" id="CBV76075.1"/>
    </source>
</evidence>
<dbReference type="FunFam" id="6.10.250.3450:FF:000001">
    <property type="entry name" value="60S ribosomal protein L35"/>
    <property type="match status" value="1"/>
</dbReference>
<proteinExistence type="evidence at transcript level"/>
<dbReference type="SUPFAM" id="SSF46561">
    <property type="entry name" value="Ribosomal protein L29 (L29p)"/>
    <property type="match status" value="1"/>
</dbReference>
<dbReference type="Pfam" id="PF00831">
    <property type="entry name" value="Ribosomal_L29"/>
    <property type="match status" value="1"/>
</dbReference>
<reference evidence="4" key="1">
    <citation type="submission" date="2010-07" db="EMBL/GenBank/DDBJ databases">
        <title>Origin and evolution of the nonphotosynthetic species.</title>
        <authorList>
            <person name="van Lis R."/>
            <person name="Atteia A."/>
        </authorList>
    </citation>
    <scope>NUCLEOTIDE SEQUENCE</scope>
</reference>